<proteinExistence type="predicted"/>
<dbReference type="EMBL" id="HBGW01061969">
    <property type="protein sequence ID" value="CAD9605698.1"/>
    <property type="molecule type" value="Transcribed_RNA"/>
</dbReference>
<protein>
    <submittedName>
        <fullName evidence="1">Uncharacterized protein</fullName>
    </submittedName>
</protein>
<organism evidence="1">
    <name type="scientific">Zooxanthella nutricula</name>
    <dbReference type="NCBI Taxonomy" id="1333877"/>
    <lineage>
        <taxon>Eukaryota</taxon>
        <taxon>Sar</taxon>
        <taxon>Alveolata</taxon>
        <taxon>Dinophyceae</taxon>
        <taxon>Peridiniales</taxon>
        <taxon>Peridiniales incertae sedis</taxon>
        <taxon>Zooxanthella</taxon>
    </lineage>
</organism>
<gene>
    <name evidence="1" type="ORF">BRAN1462_LOCUS39497</name>
</gene>
<name>A0A7S2LGD2_9DINO</name>
<evidence type="ECO:0000313" key="1">
    <source>
        <dbReference type="EMBL" id="CAD9605698.1"/>
    </source>
</evidence>
<accession>A0A7S2LGD2</accession>
<reference evidence="1" key="1">
    <citation type="submission" date="2021-01" db="EMBL/GenBank/DDBJ databases">
        <authorList>
            <person name="Corre E."/>
            <person name="Pelletier E."/>
            <person name="Niang G."/>
            <person name="Scheremetjew M."/>
            <person name="Finn R."/>
            <person name="Kale V."/>
            <person name="Holt S."/>
            <person name="Cochrane G."/>
            <person name="Meng A."/>
            <person name="Brown T."/>
            <person name="Cohen L."/>
        </authorList>
    </citation>
    <scope>NUCLEOTIDE SEQUENCE</scope>
    <source>
        <strain evidence="1">RCC3387</strain>
    </source>
</reference>
<dbReference type="AlphaFoldDB" id="A0A7S2LGD2"/>
<sequence length="325" mass="34612">MGRGAAMRCGASVAALNSLAARLRILERQDLNGVCKCDEQACIIADIIGAARRIHEIIDMKVGAVHHGPAAAIRSAGRVAGLPQHLTRRLLRVARAADVLRHVTRYSIAVVMQDLELSLAGDECSDPNEVPMGGSARASDDEGARDLAQHALGLAQLAVQGMDVALSRLPQDYPIPDGVPQFSMSESTEETHSGGGFRRGFTDAGVQTYHTMLNTAIVGTWEPIHVAVQTSACRLPRKGRVNGRAVQCSVASTHVATQVHTYSPEVADKSVACDLDWHNEGSNEEVAADVASGADVAPLLDWAAFEELLDMRESLGRKALGEEVT</sequence>